<dbReference type="RefSeq" id="XP_060278660.1">
    <property type="nucleotide sequence ID" value="XM_060429244.1"/>
</dbReference>
<dbReference type="AlphaFoldDB" id="A0AAJ0FCT2"/>
<keyword evidence="3" id="KW-1185">Reference proteome</keyword>
<reference evidence="2" key="1">
    <citation type="submission" date="2023-06" db="EMBL/GenBank/DDBJ databases">
        <title>Genome-scale phylogeny and comparative genomics of the fungal order Sordariales.</title>
        <authorList>
            <consortium name="Lawrence Berkeley National Laboratory"/>
            <person name="Hensen N."/>
            <person name="Bonometti L."/>
            <person name="Westerberg I."/>
            <person name="Brannstrom I.O."/>
            <person name="Guillou S."/>
            <person name="Cros-Aarteil S."/>
            <person name="Calhoun S."/>
            <person name="Haridas S."/>
            <person name="Kuo A."/>
            <person name="Mondo S."/>
            <person name="Pangilinan J."/>
            <person name="Riley R."/>
            <person name="Labutti K."/>
            <person name="Andreopoulos B."/>
            <person name="Lipzen A."/>
            <person name="Chen C."/>
            <person name="Yanf M."/>
            <person name="Daum C."/>
            <person name="Ng V."/>
            <person name="Clum A."/>
            <person name="Steindorff A."/>
            <person name="Ohm R."/>
            <person name="Martin F."/>
            <person name="Silar P."/>
            <person name="Natvig D."/>
            <person name="Lalanne C."/>
            <person name="Gautier V."/>
            <person name="Ament-Velasquez S.L."/>
            <person name="Kruys A."/>
            <person name="Hutchinson M.I."/>
            <person name="Powell A.J."/>
            <person name="Barry K."/>
            <person name="Miller A.N."/>
            <person name="Grigoriev I.V."/>
            <person name="Debuchy R."/>
            <person name="Gladieux P."/>
            <person name="Thoren M.H."/>
            <person name="Johannesson H."/>
        </authorList>
    </citation>
    <scope>NUCLEOTIDE SEQUENCE</scope>
    <source>
        <strain evidence="2">8032-3</strain>
    </source>
</reference>
<protein>
    <submittedName>
        <fullName evidence="2">Uncharacterized protein</fullName>
    </submittedName>
</protein>
<evidence type="ECO:0000256" key="1">
    <source>
        <dbReference type="SAM" id="MobiDB-lite"/>
    </source>
</evidence>
<evidence type="ECO:0000313" key="2">
    <source>
        <dbReference type="EMBL" id="KAK1762447.1"/>
    </source>
</evidence>
<dbReference type="Proteomes" id="UP001244011">
    <property type="component" value="Unassembled WGS sequence"/>
</dbReference>
<sequence>MLESLHLDDDDEEAQPAGIHPRTRSEAITVNFLINFLNGVALELHPHSVRPSFASVSEQTCFVFGPSPKRQMATGSYRAHVDGYMYNLPSRAGESNNGDPNQVRRLFLYEVKPVAYTRTSSDVQDALLRQVTAELAAWAYTRLEELLGQCQRSNLPVYLPTIVQTQDESWLFIGVCHQDYLLYIRNPDAPVVPADDLIMETSMLQIHFFGRYSLYSREHMLSLVAFVVAQMRSQLAAFR</sequence>
<accession>A0AAJ0FCT2</accession>
<gene>
    <name evidence="2" type="ORF">QBC33DRAFT_551910</name>
</gene>
<evidence type="ECO:0000313" key="3">
    <source>
        <dbReference type="Proteomes" id="UP001244011"/>
    </source>
</evidence>
<feature type="region of interest" description="Disordered" evidence="1">
    <location>
        <begin position="1"/>
        <end position="21"/>
    </location>
</feature>
<comment type="caution">
    <text evidence="2">The sequence shown here is derived from an EMBL/GenBank/DDBJ whole genome shotgun (WGS) entry which is preliminary data.</text>
</comment>
<name>A0AAJ0FCT2_9PEZI</name>
<proteinExistence type="predicted"/>
<dbReference type="GeneID" id="85312431"/>
<organism evidence="2 3">
    <name type="scientific">Phialemonium atrogriseum</name>
    <dbReference type="NCBI Taxonomy" id="1093897"/>
    <lineage>
        <taxon>Eukaryota</taxon>
        <taxon>Fungi</taxon>
        <taxon>Dikarya</taxon>
        <taxon>Ascomycota</taxon>
        <taxon>Pezizomycotina</taxon>
        <taxon>Sordariomycetes</taxon>
        <taxon>Sordariomycetidae</taxon>
        <taxon>Cephalothecales</taxon>
        <taxon>Cephalothecaceae</taxon>
        <taxon>Phialemonium</taxon>
    </lineage>
</organism>
<dbReference type="EMBL" id="MU839037">
    <property type="protein sequence ID" value="KAK1762447.1"/>
    <property type="molecule type" value="Genomic_DNA"/>
</dbReference>